<feature type="domain" description="HNH nuclease" evidence="2">
    <location>
        <begin position="111"/>
        <end position="160"/>
    </location>
</feature>
<evidence type="ECO:0000259" key="2">
    <source>
        <dbReference type="SMART" id="SM00507"/>
    </source>
</evidence>
<protein>
    <submittedName>
        <fullName evidence="3">HNH endonuclease</fullName>
    </submittedName>
</protein>
<name>A0A942YEY9_9BACI</name>
<comment type="caution">
    <text evidence="3">The sequence shown here is derived from an EMBL/GenBank/DDBJ whole genome shotgun (WGS) entry which is preliminary data.</text>
</comment>
<keyword evidence="1" id="KW-0175">Coiled coil</keyword>
<dbReference type="Gene3D" id="1.10.30.50">
    <property type="match status" value="1"/>
</dbReference>
<dbReference type="PANTHER" id="PTHR33877">
    <property type="entry name" value="SLL1193 PROTEIN"/>
    <property type="match status" value="1"/>
</dbReference>
<gene>
    <name evidence="3" type="ORF">KHB02_41860</name>
</gene>
<dbReference type="CDD" id="cd00085">
    <property type="entry name" value="HNHc"/>
    <property type="match status" value="1"/>
</dbReference>
<proteinExistence type="predicted"/>
<dbReference type="InterPro" id="IPR002711">
    <property type="entry name" value="HNH"/>
</dbReference>
<dbReference type="InterPro" id="IPR003615">
    <property type="entry name" value="HNH_nuc"/>
</dbReference>
<dbReference type="GO" id="GO:0004519">
    <property type="term" value="F:endonuclease activity"/>
    <property type="evidence" value="ECO:0007669"/>
    <property type="project" value="UniProtKB-KW"/>
</dbReference>
<dbReference type="Pfam" id="PF01844">
    <property type="entry name" value="HNH"/>
    <property type="match status" value="1"/>
</dbReference>
<dbReference type="GO" id="GO:0008270">
    <property type="term" value="F:zinc ion binding"/>
    <property type="evidence" value="ECO:0007669"/>
    <property type="project" value="InterPro"/>
</dbReference>
<reference evidence="3" key="1">
    <citation type="submission" date="2021-05" db="EMBL/GenBank/DDBJ databases">
        <title>Novel Bacillus species.</title>
        <authorList>
            <person name="Liu G."/>
        </authorList>
    </citation>
    <scope>NUCLEOTIDE SEQUENCE</scope>
    <source>
        <strain evidence="3">FJAT-50051</strain>
    </source>
</reference>
<organism evidence="3">
    <name type="scientific">Neobacillus citreus</name>
    <dbReference type="NCBI Taxonomy" id="2833578"/>
    <lineage>
        <taxon>Bacteria</taxon>
        <taxon>Bacillati</taxon>
        <taxon>Bacillota</taxon>
        <taxon>Bacilli</taxon>
        <taxon>Bacillales</taxon>
        <taxon>Bacillaceae</taxon>
        <taxon>Neobacillus</taxon>
    </lineage>
</organism>
<dbReference type="SMART" id="SM00507">
    <property type="entry name" value="HNHc"/>
    <property type="match status" value="1"/>
</dbReference>
<sequence length="252" mass="29913">MEMEVGCYCKLYKTCVDCCRTLHYRNFKSRGKRKRRSFCKECGLKRKENLNKRVYRPTLKEGSEIKVKAKLSNKRTISYKVSYDKAIHLVAEGMAEIIHDNLIYKLYDRVTFRNMIFERDNYKCVYCAKPGTTIDHVIPYKFGGITSFSNCVCSCRRCNQIKSDIPLEDFLFYYEPFKEKSNITIEQYLSNAMNKLSEKIKEIEEVIKIYTVIIERNELNDLSKQIQNLERSLLNLKLQLIWQKKNRRVIGI</sequence>
<keyword evidence="3" id="KW-0255">Endonuclease</keyword>
<feature type="coiled-coil region" evidence="1">
    <location>
        <begin position="212"/>
        <end position="239"/>
    </location>
</feature>
<keyword evidence="3" id="KW-0540">Nuclease</keyword>
<evidence type="ECO:0000313" key="3">
    <source>
        <dbReference type="EMBL" id="MBS4187929.1"/>
    </source>
</evidence>
<dbReference type="PANTHER" id="PTHR33877:SF2">
    <property type="entry name" value="OS07G0170200 PROTEIN"/>
    <property type="match status" value="1"/>
</dbReference>
<dbReference type="InterPro" id="IPR052892">
    <property type="entry name" value="NA-targeting_endonuclease"/>
</dbReference>
<evidence type="ECO:0000256" key="1">
    <source>
        <dbReference type="SAM" id="Coils"/>
    </source>
</evidence>
<dbReference type="AlphaFoldDB" id="A0A942YEY9"/>
<dbReference type="GO" id="GO:0003676">
    <property type="term" value="F:nucleic acid binding"/>
    <property type="evidence" value="ECO:0007669"/>
    <property type="project" value="InterPro"/>
</dbReference>
<keyword evidence="3" id="KW-0378">Hydrolase</keyword>
<dbReference type="EMBL" id="JAGYPE010000009">
    <property type="protein sequence ID" value="MBS4187929.1"/>
    <property type="molecule type" value="Genomic_DNA"/>
</dbReference>
<accession>A0A942YEY9</accession>